<dbReference type="RefSeq" id="WP_154445621.1">
    <property type="nucleotide sequence ID" value="NZ_WIND01000003.1"/>
</dbReference>
<sequence>MRIDRRNDLSLRLLEIFGTMMLRQTTVDAAADLGISQPAVSLAIKQLEGQLGFQLFERRSRRLQPTEEARSLFAEIEPIFLQLRAVEGHVRDLRKGTAGKLRVIATPPLGHSVIPVVLRNFLAERPGVSVQYDVRRLEHVIEEVETGASELGVVLGLNSHPAVDVRVLRSDHMVALVHRDHALAGKRVLSPQDCAAHGHIGLDSASRLGLATQMSFEKAGVPYQPRVEVRYCHTAAVLANSGLGVAVVDSYTAGFLSHLELSVHAFAPEISVGACLLTRRDATLSRLAQGFVAEIESVLGLVPPAG</sequence>
<evidence type="ECO:0000256" key="2">
    <source>
        <dbReference type="ARBA" id="ARBA00023015"/>
    </source>
</evidence>
<dbReference type="Gene3D" id="1.10.10.10">
    <property type="entry name" value="Winged helix-like DNA-binding domain superfamily/Winged helix DNA-binding domain"/>
    <property type="match status" value="1"/>
</dbReference>
<dbReference type="SUPFAM" id="SSF53850">
    <property type="entry name" value="Periplasmic binding protein-like II"/>
    <property type="match status" value="1"/>
</dbReference>
<dbReference type="GO" id="GO:0003700">
    <property type="term" value="F:DNA-binding transcription factor activity"/>
    <property type="evidence" value="ECO:0007669"/>
    <property type="project" value="InterPro"/>
</dbReference>
<dbReference type="PROSITE" id="PS50931">
    <property type="entry name" value="HTH_LYSR"/>
    <property type="match status" value="1"/>
</dbReference>
<dbReference type="AlphaFoldDB" id="A0A6L5YYM2"/>
<dbReference type="GO" id="GO:0010628">
    <property type="term" value="P:positive regulation of gene expression"/>
    <property type="evidence" value="ECO:0007669"/>
    <property type="project" value="TreeGrafter"/>
</dbReference>
<gene>
    <name evidence="6" type="ORF">GE300_05770</name>
</gene>
<dbReference type="InterPro" id="IPR005119">
    <property type="entry name" value="LysR_subst-bd"/>
</dbReference>
<dbReference type="PANTHER" id="PTHR30427">
    <property type="entry name" value="TRANSCRIPTIONAL ACTIVATOR PROTEIN LYSR"/>
    <property type="match status" value="1"/>
</dbReference>
<evidence type="ECO:0000313" key="7">
    <source>
        <dbReference type="Proteomes" id="UP000474957"/>
    </source>
</evidence>
<proteinExistence type="inferred from homology"/>
<name>A0A6L5YYM2_9RHOB</name>
<dbReference type="Pfam" id="PF03466">
    <property type="entry name" value="LysR_substrate"/>
    <property type="match status" value="1"/>
</dbReference>
<protein>
    <submittedName>
        <fullName evidence="6">LysR family transcriptional regulator</fullName>
    </submittedName>
</protein>
<evidence type="ECO:0000256" key="4">
    <source>
        <dbReference type="ARBA" id="ARBA00023163"/>
    </source>
</evidence>
<organism evidence="6 7">
    <name type="scientific">Halovulum marinum</name>
    <dbReference type="NCBI Taxonomy" id="2662447"/>
    <lineage>
        <taxon>Bacteria</taxon>
        <taxon>Pseudomonadati</taxon>
        <taxon>Pseudomonadota</taxon>
        <taxon>Alphaproteobacteria</taxon>
        <taxon>Rhodobacterales</taxon>
        <taxon>Paracoccaceae</taxon>
        <taxon>Halovulum</taxon>
    </lineage>
</organism>
<comment type="caution">
    <text evidence="6">The sequence shown here is derived from an EMBL/GenBank/DDBJ whole genome shotgun (WGS) entry which is preliminary data.</text>
</comment>
<dbReference type="InterPro" id="IPR036390">
    <property type="entry name" value="WH_DNA-bd_sf"/>
</dbReference>
<dbReference type="Gene3D" id="3.40.190.290">
    <property type="match status" value="1"/>
</dbReference>
<dbReference type="PANTHER" id="PTHR30427:SF1">
    <property type="entry name" value="TRANSCRIPTIONAL ACTIVATOR PROTEIN LYSR"/>
    <property type="match status" value="1"/>
</dbReference>
<dbReference type="InterPro" id="IPR036388">
    <property type="entry name" value="WH-like_DNA-bd_sf"/>
</dbReference>
<keyword evidence="7" id="KW-1185">Reference proteome</keyword>
<dbReference type="InterPro" id="IPR000847">
    <property type="entry name" value="LysR_HTH_N"/>
</dbReference>
<dbReference type="PRINTS" id="PR00039">
    <property type="entry name" value="HTHLYSR"/>
</dbReference>
<evidence type="ECO:0000256" key="1">
    <source>
        <dbReference type="ARBA" id="ARBA00009437"/>
    </source>
</evidence>
<feature type="domain" description="HTH lysR-type" evidence="5">
    <location>
        <begin position="9"/>
        <end position="66"/>
    </location>
</feature>
<accession>A0A6L5YYM2</accession>
<dbReference type="EMBL" id="WIND01000003">
    <property type="protein sequence ID" value="MSU89129.1"/>
    <property type="molecule type" value="Genomic_DNA"/>
</dbReference>
<keyword evidence="2" id="KW-0805">Transcription regulation</keyword>
<evidence type="ECO:0000313" key="6">
    <source>
        <dbReference type="EMBL" id="MSU89129.1"/>
    </source>
</evidence>
<dbReference type="SUPFAM" id="SSF46785">
    <property type="entry name" value="Winged helix' DNA-binding domain"/>
    <property type="match status" value="1"/>
</dbReference>
<keyword evidence="4" id="KW-0804">Transcription</keyword>
<reference evidence="6 7" key="1">
    <citation type="submission" date="2019-10" db="EMBL/GenBank/DDBJ databases">
        <title>Cognatihalovulum marinum gen. nov. sp. nov., a new member of the family Rhodobacteraceae isolated from deep seawater of the Northwest Indian Ocean.</title>
        <authorList>
            <person name="Ruan C."/>
            <person name="Wang J."/>
            <person name="Zheng X."/>
            <person name="Song L."/>
            <person name="Zhu Y."/>
            <person name="Huang Y."/>
            <person name="Lu Z."/>
            <person name="Du W."/>
            <person name="Huang L."/>
            <person name="Dai X."/>
        </authorList>
    </citation>
    <scope>NUCLEOTIDE SEQUENCE [LARGE SCALE GENOMIC DNA]</scope>
    <source>
        <strain evidence="6 7">2CG4</strain>
    </source>
</reference>
<comment type="similarity">
    <text evidence="1">Belongs to the LysR transcriptional regulatory family.</text>
</comment>
<evidence type="ECO:0000259" key="5">
    <source>
        <dbReference type="PROSITE" id="PS50931"/>
    </source>
</evidence>
<keyword evidence="3" id="KW-0238">DNA-binding</keyword>
<dbReference type="Proteomes" id="UP000474957">
    <property type="component" value="Unassembled WGS sequence"/>
</dbReference>
<dbReference type="Pfam" id="PF00126">
    <property type="entry name" value="HTH_1"/>
    <property type="match status" value="1"/>
</dbReference>
<evidence type="ECO:0000256" key="3">
    <source>
        <dbReference type="ARBA" id="ARBA00023125"/>
    </source>
</evidence>
<dbReference type="GO" id="GO:0043565">
    <property type="term" value="F:sequence-specific DNA binding"/>
    <property type="evidence" value="ECO:0007669"/>
    <property type="project" value="TreeGrafter"/>
</dbReference>